<dbReference type="GO" id="GO:0032259">
    <property type="term" value="P:methylation"/>
    <property type="evidence" value="ECO:0007669"/>
    <property type="project" value="UniProtKB-KW"/>
</dbReference>
<dbReference type="EMBL" id="JACAZH010000003">
    <property type="protein sequence ID" value="KAF7373897.1"/>
    <property type="molecule type" value="Genomic_DNA"/>
</dbReference>
<evidence type="ECO:0000256" key="2">
    <source>
        <dbReference type="ARBA" id="ARBA00022679"/>
    </source>
</evidence>
<dbReference type="PANTHER" id="PTHR43712:SF2">
    <property type="entry name" value="O-METHYLTRANSFERASE CICE"/>
    <property type="match status" value="1"/>
</dbReference>
<keyword evidence="3" id="KW-0949">S-adenosyl-L-methionine</keyword>
<dbReference type="Gene3D" id="3.40.50.150">
    <property type="entry name" value="Vaccinia Virus protein VP39"/>
    <property type="match status" value="1"/>
</dbReference>
<evidence type="ECO:0000256" key="3">
    <source>
        <dbReference type="ARBA" id="ARBA00022691"/>
    </source>
</evidence>
<keyword evidence="1 5" id="KW-0489">Methyltransferase</keyword>
<proteinExistence type="predicted"/>
<dbReference type="SUPFAM" id="SSF53335">
    <property type="entry name" value="S-adenosyl-L-methionine-dependent methyltransferases"/>
    <property type="match status" value="1"/>
</dbReference>
<evidence type="ECO:0000313" key="5">
    <source>
        <dbReference type="EMBL" id="KAF7373897.1"/>
    </source>
</evidence>
<dbReference type="GO" id="GO:0008171">
    <property type="term" value="F:O-methyltransferase activity"/>
    <property type="evidence" value="ECO:0007669"/>
    <property type="project" value="InterPro"/>
</dbReference>
<dbReference type="InterPro" id="IPR016461">
    <property type="entry name" value="COMT-like"/>
</dbReference>
<dbReference type="AlphaFoldDB" id="A0A8H6ZAM9"/>
<evidence type="ECO:0000259" key="4">
    <source>
        <dbReference type="Pfam" id="PF00891"/>
    </source>
</evidence>
<reference evidence="5" key="1">
    <citation type="submission" date="2020-05" db="EMBL/GenBank/DDBJ databases">
        <title>Mycena genomes resolve the evolution of fungal bioluminescence.</title>
        <authorList>
            <person name="Tsai I.J."/>
        </authorList>
    </citation>
    <scope>NUCLEOTIDE SEQUENCE</scope>
    <source>
        <strain evidence="5">160909Yilan</strain>
    </source>
</reference>
<keyword evidence="2 5" id="KW-0808">Transferase</keyword>
<organism evidence="5 6">
    <name type="scientific">Mycena sanguinolenta</name>
    <dbReference type="NCBI Taxonomy" id="230812"/>
    <lineage>
        <taxon>Eukaryota</taxon>
        <taxon>Fungi</taxon>
        <taxon>Dikarya</taxon>
        <taxon>Basidiomycota</taxon>
        <taxon>Agaricomycotina</taxon>
        <taxon>Agaricomycetes</taxon>
        <taxon>Agaricomycetidae</taxon>
        <taxon>Agaricales</taxon>
        <taxon>Marasmiineae</taxon>
        <taxon>Mycenaceae</taxon>
        <taxon>Mycena</taxon>
    </lineage>
</organism>
<dbReference type="OrthoDB" id="2410195at2759"/>
<dbReference type="Proteomes" id="UP000623467">
    <property type="component" value="Unassembled WGS sequence"/>
</dbReference>
<evidence type="ECO:0000313" key="6">
    <source>
        <dbReference type="Proteomes" id="UP000623467"/>
    </source>
</evidence>
<dbReference type="InterPro" id="IPR029063">
    <property type="entry name" value="SAM-dependent_MTases_sf"/>
</dbReference>
<gene>
    <name evidence="5" type="ORF">MSAN_00602000</name>
</gene>
<comment type="caution">
    <text evidence="5">The sequence shown here is derived from an EMBL/GenBank/DDBJ whole genome shotgun (WGS) entry which is preliminary data.</text>
</comment>
<dbReference type="PROSITE" id="PS51683">
    <property type="entry name" value="SAM_OMT_II"/>
    <property type="match status" value="1"/>
</dbReference>
<evidence type="ECO:0000256" key="1">
    <source>
        <dbReference type="ARBA" id="ARBA00022603"/>
    </source>
</evidence>
<keyword evidence="6" id="KW-1185">Reference proteome</keyword>
<dbReference type="InterPro" id="IPR001077">
    <property type="entry name" value="COMT_C"/>
</dbReference>
<dbReference type="PANTHER" id="PTHR43712">
    <property type="entry name" value="PUTATIVE (AFU_ORTHOLOGUE AFUA_4G14580)-RELATED"/>
    <property type="match status" value="1"/>
</dbReference>
<dbReference type="Pfam" id="PF00891">
    <property type="entry name" value="Methyltransf_2"/>
    <property type="match status" value="1"/>
</dbReference>
<sequence length="119" mass="12736">MPTAISSGQVTLQAHDFFTPQPQTGAAVYFVKHILHNWSDEYCVKILTQLSVAATPASTLLLLECLLPLAAHDPSASEEGLQEAPAPLLANYGGANDMGYNIDFAVGLLLYCIPQSDTM</sequence>
<protein>
    <submittedName>
        <fullName evidence="5">S-adenosyl-L-methionine-dependent methyltransferase</fullName>
    </submittedName>
</protein>
<accession>A0A8H6ZAM9</accession>
<feature type="domain" description="O-methyltransferase C-terminal" evidence="4">
    <location>
        <begin position="7"/>
        <end position="77"/>
    </location>
</feature>
<name>A0A8H6ZAM9_9AGAR</name>